<dbReference type="GO" id="GO:0043565">
    <property type="term" value="F:sequence-specific DNA binding"/>
    <property type="evidence" value="ECO:0007669"/>
    <property type="project" value="InterPro"/>
</dbReference>
<dbReference type="AlphaFoldDB" id="A0A2M7Z6H8"/>
<sequence>MLDKEYINGVKERMTKSDTERREIIKDSGDALHLAKRAIFSLHREDTTDAELKMQESKNIILELQKKFDINVLDAQGSYRAGLEEIVEASLFFDFIGGKDFGEIKLNVPDDVYIAGLCDVPGELLRYAVRFATKRDFEMAQRCQETAQEVVGGLIQFNLTSYLRTKLDQAKNAVRKLEQVNYELSLRK</sequence>
<dbReference type="InterPro" id="IPR002848">
    <property type="entry name" value="Translin_fam"/>
</dbReference>
<dbReference type="EMBL" id="PFVJ01000054">
    <property type="protein sequence ID" value="PJA89753.1"/>
    <property type="molecule type" value="Genomic_DNA"/>
</dbReference>
<comment type="caution">
    <text evidence="1">The sequence shown here is derived from an EMBL/GenBank/DDBJ whole genome shotgun (WGS) entry which is preliminary data.</text>
</comment>
<dbReference type="CDD" id="cd14820">
    <property type="entry name" value="TRAX"/>
    <property type="match status" value="1"/>
</dbReference>
<dbReference type="PANTHER" id="PTHR10741">
    <property type="entry name" value="TRANSLIN AND TRANSLIN ASSOCIATED PROTEIN X"/>
    <property type="match status" value="1"/>
</dbReference>
<gene>
    <name evidence="1" type="ORF">CO137_02550</name>
</gene>
<proteinExistence type="predicted"/>
<dbReference type="SUPFAM" id="SSF74784">
    <property type="entry name" value="Translin"/>
    <property type="match status" value="1"/>
</dbReference>
<evidence type="ECO:0000313" key="2">
    <source>
        <dbReference type="Proteomes" id="UP000230843"/>
    </source>
</evidence>
<dbReference type="Pfam" id="PF01997">
    <property type="entry name" value="Translin"/>
    <property type="match status" value="1"/>
</dbReference>
<accession>A0A2M7Z6H8</accession>
<dbReference type="InterPro" id="IPR036081">
    <property type="entry name" value="Translin_sf"/>
</dbReference>
<evidence type="ECO:0000313" key="1">
    <source>
        <dbReference type="EMBL" id="PJA89753.1"/>
    </source>
</evidence>
<name>A0A2M7Z6H8_9BACT</name>
<evidence type="ECO:0008006" key="3">
    <source>
        <dbReference type="Google" id="ProtNLM"/>
    </source>
</evidence>
<protein>
    <recommendedName>
        <fullName evidence="3">Haloacid dehalogenase</fullName>
    </recommendedName>
</protein>
<dbReference type="Gene3D" id="1.20.58.2140">
    <property type="match status" value="1"/>
</dbReference>
<organism evidence="1 2">
    <name type="scientific">Candidatus Magasanikbacteria bacterium CG_4_9_14_3_um_filter_32_9</name>
    <dbReference type="NCBI Taxonomy" id="1974644"/>
    <lineage>
        <taxon>Bacteria</taxon>
        <taxon>Candidatus Magasanikiibacteriota</taxon>
    </lineage>
</organism>
<reference evidence="2" key="1">
    <citation type="submission" date="2017-09" db="EMBL/GenBank/DDBJ databases">
        <title>Depth-based differentiation of microbial function through sediment-hosted aquifers and enrichment of novel symbionts in the deep terrestrial subsurface.</title>
        <authorList>
            <person name="Probst A.J."/>
            <person name="Ladd B."/>
            <person name="Jarett J.K."/>
            <person name="Geller-Mcgrath D.E."/>
            <person name="Sieber C.M.K."/>
            <person name="Emerson J.B."/>
            <person name="Anantharaman K."/>
            <person name="Thomas B.C."/>
            <person name="Malmstrom R."/>
            <person name="Stieglmeier M."/>
            <person name="Klingl A."/>
            <person name="Woyke T."/>
            <person name="Ryan C.M."/>
            <person name="Banfield J.F."/>
        </authorList>
    </citation>
    <scope>NUCLEOTIDE SEQUENCE [LARGE SCALE GENOMIC DNA]</scope>
</reference>
<dbReference type="Proteomes" id="UP000230843">
    <property type="component" value="Unassembled WGS sequence"/>
</dbReference>